<dbReference type="EMBL" id="CADEAL010002613">
    <property type="protein sequence ID" value="CAB1441304.1"/>
    <property type="molecule type" value="Genomic_DNA"/>
</dbReference>
<sequence length="107" mass="11495">MIRGVVTSLTPGTPHRDPALSRSEGASFGAPHGPSVHMEGEPLTEPGQAIGPPEASRRHRSSSPTSPNEPELRRGLWHVTYPDRRLCFSARSPPLTPLTGWLASPLS</sequence>
<evidence type="ECO:0000313" key="3">
    <source>
        <dbReference type="Proteomes" id="UP001153269"/>
    </source>
</evidence>
<feature type="region of interest" description="Disordered" evidence="1">
    <location>
        <begin position="1"/>
        <end position="75"/>
    </location>
</feature>
<proteinExistence type="predicted"/>
<dbReference type="Proteomes" id="UP001153269">
    <property type="component" value="Unassembled WGS sequence"/>
</dbReference>
<evidence type="ECO:0000313" key="2">
    <source>
        <dbReference type="EMBL" id="CAB1441304.1"/>
    </source>
</evidence>
<protein>
    <submittedName>
        <fullName evidence="2">Uncharacterized protein</fullName>
    </submittedName>
</protein>
<comment type="caution">
    <text evidence="2">The sequence shown here is derived from an EMBL/GenBank/DDBJ whole genome shotgun (WGS) entry which is preliminary data.</text>
</comment>
<name>A0A9N7V216_PLEPL</name>
<evidence type="ECO:0000256" key="1">
    <source>
        <dbReference type="SAM" id="MobiDB-lite"/>
    </source>
</evidence>
<reference evidence="2" key="1">
    <citation type="submission" date="2020-03" db="EMBL/GenBank/DDBJ databases">
        <authorList>
            <person name="Weist P."/>
        </authorList>
    </citation>
    <scope>NUCLEOTIDE SEQUENCE</scope>
</reference>
<accession>A0A9N7V216</accession>
<keyword evidence="3" id="KW-1185">Reference proteome</keyword>
<dbReference type="AlphaFoldDB" id="A0A9N7V216"/>
<organism evidence="2 3">
    <name type="scientific">Pleuronectes platessa</name>
    <name type="common">European plaice</name>
    <dbReference type="NCBI Taxonomy" id="8262"/>
    <lineage>
        <taxon>Eukaryota</taxon>
        <taxon>Metazoa</taxon>
        <taxon>Chordata</taxon>
        <taxon>Craniata</taxon>
        <taxon>Vertebrata</taxon>
        <taxon>Euteleostomi</taxon>
        <taxon>Actinopterygii</taxon>
        <taxon>Neopterygii</taxon>
        <taxon>Teleostei</taxon>
        <taxon>Neoteleostei</taxon>
        <taxon>Acanthomorphata</taxon>
        <taxon>Carangaria</taxon>
        <taxon>Pleuronectiformes</taxon>
        <taxon>Pleuronectoidei</taxon>
        <taxon>Pleuronectidae</taxon>
        <taxon>Pleuronectes</taxon>
    </lineage>
</organism>
<gene>
    <name evidence="2" type="ORF">PLEPLA_LOCUS29081</name>
</gene>